<dbReference type="EMBL" id="CP157484">
    <property type="protein sequence ID" value="XBO38914.1"/>
    <property type="molecule type" value="Genomic_DNA"/>
</dbReference>
<dbReference type="AlphaFoldDB" id="A0AAU7JFI4"/>
<organism evidence="1">
    <name type="scientific">Alsobacter sp. KACC 23698</name>
    <dbReference type="NCBI Taxonomy" id="3149229"/>
    <lineage>
        <taxon>Bacteria</taxon>
        <taxon>Pseudomonadati</taxon>
        <taxon>Pseudomonadota</taxon>
        <taxon>Alphaproteobacteria</taxon>
        <taxon>Hyphomicrobiales</taxon>
        <taxon>Alsobacteraceae</taxon>
        <taxon>Alsobacter</taxon>
    </lineage>
</organism>
<dbReference type="Gene3D" id="1.10.490.110">
    <property type="entry name" value="Uncharacterized conserved protein DUF2267"/>
    <property type="match status" value="1"/>
</dbReference>
<gene>
    <name evidence="1" type="ORF">ABEG18_25075</name>
</gene>
<dbReference type="RefSeq" id="WP_406855753.1">
    <property type="nucleotide sequence ID" value="NZ_CP157484.1"/>
</dbReference>
<protein>
    <submittedName>
        <fullName evidence="1">DUF2267 domain-containing protein</fullName>
    </submittedName>
</protein>
<dbReference type="InterPro" id="IPR038282">
    <property type="entry name" value="DUF2267_sf"/>
</dbReference>
<dbReference type="InterPro" id="IPR018727">
    <property type="entry name" value="DUF2267"/>
</dbReference>
<dbReference type="Pfam" id="PF10025">
    <property type="entry name" value="DUF2267"/>
    <property type="match status" value="1"/>
</dbReference>
<accession>A0AAU7JFI4</accession>
<reference evidence="1" key="1">
    <citation type="submission" date="2024-05" db="EMBL/GenBank/DDBJ databases">
        <authorList>
            <person name="Kim S."/>
            <person name="Heo J."/>
            <person name="Choi H."/>
            <person name="Choi Y."/>
            <person name="Kwon S.-W."/>
            <person name="Kim Y."/>
        </authorList>
    </citation>
    <scope>NUCLEOTIDE SEQUENCE</scope>
    <source>
        <strain evidence="1">KACC 23698</strain>
    </source>
</reference>
<sequence length="145" mass="16342">MNTTHVSALNHTIEQTNSWLKKLEDLQFSDRQEAYAGLRSVLHALRDRLTPEQAVHLGAQLPTLVRGVYYEGWKPSQTPTPGHHLLEFLERVASELPPQFPYSADETAEAVFNMLWEELDPGESAKVIQSMPSAVRGLWPKIALP</sequence>
<evidence type="ECO:0000313" key="1">
    <source>
        <dbReference type="EMBL" id="XBO38914.1"/>
    </source>
</evidence>
<name>A0AAU7JFI4_9HYPH</name>
<proteinExistence type="predicted"/>